<feature type="domain" description="Immunoglobulin V-set" evidence="3">
    <location>
        <begin position="25"/>
        <end position="108"/>
    </location>
</feature>
<dbReference type="Proteomes" id="UP000551758">
    <property type="component" value="Unassembled WGS sequence"/>
</dbReference>
<dbReference type="SUPFAM" id="SSF48726">
    <property type="entry name" value="Immunoglobulin"/>
    <property type="match status" value="2"/>
</dbReference>
<keyword evidence="2" id="KW-0391">Immunity</keyword>
<dbReference type="GO" id="GO:0002376">
    <property type="term" value="P:immune system process"/>
    <property type="evidence" value="ECO:0007669"/>
    <property type="project" value="UniProtKB-KW"/>
</dbReference>
<reference evidence="4 5" key="1">
    <citation type="journal article" date="2020" name="Mol. Biol. Evol.">
        <title>Interspecific Gene Flow and the Evolution of Specialization in Black and White Rhinoceros.</title>
        <authorList>
            <person name="Moodley Y."/>
            <person name="Westbury M.V."/>
            <person name="Russo I.M."/>
            <person name="Gopalakrishnan S."/>
            <person name="Rakotoarivelo A."/>
            <person name="Olsen R.A."/>
            <person name="Prost S."/>
            <person name="Tunstall T."/>
            <person name="Ryder O.A."/>
            <person name="Dalen L."/>
            <person name="Bruford M.W."/>
        </authorList>
    </citation>
    <scope>NUCLEOTIDE SEQUENCE [LARGE SCALE GENOMIC DNA]</scope>
    <source>
        <strain evidence="4">SBR-YM</strain>
        <tissue evidence="4">Skin</tissue>
    </source>
</reference>
<dbReference type="Gene3D" id="2.60.40.10">
    <property type="entry name" value="Immunoglobulins"/>
    <property type="match status" value="2"/>
</dbReference>
<evidence type="ECO:0000313" key="5">
    <source>
        <dbReference type="Proteomes" id="UP000551758"/>
    </source>
</evidence>
<evidence type="ECO:0000256" key="2">
    <source>
        <dbReference type="ARBA" id="ARBA00022859"/>
    </source>
</evidence>
<keyword evidence="1" id="KW-0732">Signal</keyword>
<dbReference type="PANTHER" id="PTHR23268:SF6">
    <property type="entry name" value="T CELL RECEPTOR BETA VARIABLE 5-5-RELATED"/>
    <property type="match status" value="1"/>
</dbReference>
<gene>
    <name evidence="4" type="ORF">HPG69_016419</name>
</gene>
<accession>A0A7J7EFH5</accession>
<dbReference type="GO" id="GO:0007166">
    <property type="term" value="P:cell surface receptor signaling pathway"/>
    <property type="evidence" value="ECO:0007669"/>
    <property type="project" value="TreeGrafter"/>
</dbReference>
<dbReference type="InterPro" id="IPR050413">
    <property type="entry name" value="TCR_beta_variable"/>
</dbReference>
<keyword evidence="5" id="KW-1185">Reference proteome</keyword>
<evidence type="ECO:0000259" key="3">
    <source>
        <dbReference type="Pfam" id="PF07686"/>
    </source>
</evidence>
<dbReference type="Pfam" id="PF07686">
    <property type="entry name" value="V-set"/>
    <property type="match status" value="1"/>
</dbReference>
<dbReference type="InterPro" id="IPR013106">
    <property type="entry name" value="Ig_V-set"/>
</dbReference>
<proteinExistence type="predicted"/>
<evidence type="ECO:0000256" key="1">
    <source>
        <dbReference type="ARBA" id="ARBA00022729"/>
    </source>
</evidence>
<dbReference type="InterPro" id="IPR036179">
    <property type="entry name" value="Ig-like_dom_sf"/>
</dbReference>
<comment type="caution">
    <text evidence="4">The sequence shown here is derived from an EMBL/GenBank/DDBJ whole genome shotgun (WGS) entry which is preliminary data.</text>
</comment>
<dbReference type="EMBL" id="JACDTQ010003235">
    <property type="protein sequence ID" value="KAF5914468.1"/>
    <property type="molecule type" value="Genomic_DNA"/>
</dbReference>
<dbReference type="PANTHER" id="PTHR23268">
    <property type="entry name" value="T-CELL RECEPTOR BETA CHAIN"/>
    <property type="match status" value="1"/>
</dbReference>
<dbReference type="AlphaFoldDB" id="A0A7J7EFH5"/>
<dbReference type="GO" id="GO:0005886">
    <property type="term" value="C:plasma membrane"/>
    <property type="evidence" value="ECO:0007669"/>
    <property type="project" value="TreeGrafter"/>
</dbReference>
<sequence length="337" mass="38529">MSFLQAGPGDARVTQTPRQLIRTRQTVTLRCSPISEHLGVSWYQQSLSQGPQLLFQFYENAQRSEGDAPGRFSAQQFRDYCWELNMSILELTDSALCLCASSWEQPCRVTTSSKNQCTLCVWTPAWCWDFAPAQSQLGRAFLRHEYVLDELEAMRPDTLNRAMHVHFHVSLSNASITELTSLVPVPQLLPAHTLTVLQDAVQGPVLLSLLYRWERLFSSKIPHSCPDMDFGMDFFSCAAQEAELTEGGVTRSLRHKVAEKRRAVAWWCDPISDHRGLYWYRQTLGQGLELLISFEDEAKCVDNNYVNDDDNFSYFIKLFSNYKEYTQIDILATSPKS</sequence>
<dbReference type="InterPro" id="IPR013783">
    <property type="entry name" value="Ig-like_fold"/>
</dbReference>
<name>A0A7J7EFH5_DICBM</name>
<organism evidence="4 5">
    <name type="scientific">Diceros bicornis minor</name>
    <name type="common">South-central black rhinoceros</name>
    <dbReference type="NCBI Taxonomy" id="77932"/>
    <lineage>
        <taxon>Eukaryota</taxon>
        <taxon>Metazoa</taxon>
        <taxon>Chordata</taxon>
        <taxon>Craniata</taxon>
        <taxon>Vertebrata</taxon>
        <taxon>Euteleostomi</taxon>
        <taxon>Mammalia</taxon>
        <taxon>Eutheria</taxon>
        <taxon>Laurasiatheria</taxon>
        <taxon>Perissodactyla</taxon>
        <taxon>Rhinocerotidae</taxon>
        <taxon>Diceros</taxon>
    </lineage>
</organism>
<evidence type="ECO:0000313" key="4">
    <source>
        <dbReference type="EMBL" id="KAF5914468.1"/>
    </source>
</evidence>
<protein>
    <recommendedName>
        <fullName evidence="3">Immunoglobulin V-set domain-containing protein</fullName>
    </recommendedName>
</protein>